<keyword evidence="3" id="KW-0804">Transcription</keyword>
<dbReference type="GO" id="GO:0042796">
    <property type="term" value="P:snRNA transcription by RNA polymerase III"/>
    <property type="evidence" value="ECO:0007669"/>
    <property type="project" value="TreeGrafter"/>
</dbReference>
<dbReference type="InterPro" id="IPR001005">
    <property type="entry name" value="SANT/Myb"/>
</dbReference>
<evidence type="ECO:0000259" key="6">
    <source>
        <dbReference type="PROSITE" id="PS51294"/>
    </source>
</evidence>
<dbReference type="GO" id="GO:0042795">
    <property type="term" value="P:snRNA transcription by RNA polymerase II"/>
    <property type="evidence" value="ECO:0007669"/>
    <property type="project" value="TreeGrafter"/>
</dbReference>
<proteinExistence type="predicted"/>
<dbReference type="GO" id="GO:0001006">
    <property type="term" value="F:RNA polymerase III type 3 promoter sequence-specific DNA binding"/>
    <property type="evidence" value="ECO:0007669"/>
    <property type="project" value="TreeGrafter"/>
</dbReference>
<evidence type="ECO:0000256" key="1">
    <source>
        <dbReference type="ARBA" id="ARBA00023015"/>
    </source>
</evidence>
<feature type="domain" description="HTH myb-type" evidence="6">
    <location>
        <begin position="116"/>
        <end position="170"/>
    </location>
</feature>
<evidence type="ECO:0000256" key="4">
    <source>
        <dbReference type="ARBA" id="ARBA00023242"/>
    </source>
</evidence>
<protein>
    <recommendedName>
        <fullName evidence="9">Myb-like DNA-binding domain containing protein</fullName>
    </recommendedName>
</protein>
<reference evidence="7" key="1">
    <citation type="submission" date="2021-01" db="EMBL/GenBank/DDBJ databases">
        <authorList>
            <consortium name="Genoscope - CEA"/>
            <person name="William W."/>
        </authorList>
    </citation>
    <scope>NUCLEOTIDE SEQUENCE</scope>
</reference>
<evidence type="ECO:0000313" key="7">
    <source>
        <dbReference type="EMBL" id="CAD8091642.1"/>
    </source>
</evidence>
<dbReference type="PANTHER" id="PTHR46621">
    <property type="entry name" value="SNRNA-ACTIVATING PROTEIN COMPLEX SUBUNIT 4"/>
    <property type="match status" value="1"/>
</dbReference>
<feature type="domain" description="HTH myb-type" evidence="6">
    <location>
        <begin position="68"/>
        <end position="115"/>
    </location>
</feature>
<accession>A0A8S1NHS2</accession>
<feature type="domain" description="HTH myb-type" evidence="6">
    <location>
        <begin position="13"/>
        <end position="67"/>
    </location>
</feature>
<keyword evidence="1" id="KW-0805">Transcription regulation</keyword>
<dbReference type="AlphaFoldDB" id="A0A8S1NHS2"/>
<keyword evidence="2" id="KW-0238">DNA-binding</keyword>
<dbReference type="PROSITE" id="PS50090">
    <property type="entry name" value="MYB_LIKE"/>
    <property type="match status" value="3"/>
</dbReference>
<dbReference type="GO" id="GO:0019185">
    <property type="term" value="C:snRNA-activating protein complex"/>
    <property type="evidence" value="ECO:0007669"/>
    <property type="project" value="TreeGrafter"/>
</dbReference>
<comment type="caution">
    <text evidence="7">The sequence shown here is derived from an EMBL/GenBank/DDBJ whole genome shotgun (WGS) entry which is preliminary data.</text>
</comment>
<evidence type="ECO:0000313" key="8">
    <source>
        <dbReference type="Proteomes" id="UP000692954"/>
    </source>
</evidence>
<evidence type="ECO:0000256" key="3">
    <source>
        <dbReference type="ARBA" id="ARBA00023163"/>
    </source>
</evidence>
<dbReference type="EMBL" id="CAJJDN010000057">
    <property type="protein sequence ID" value="CAD8091642.1"/>
    <property type="molecule type" value="Genomic_DNA"/>
</dbReference>
<organism evidence="7 8">
    <name type="scientific">Paramecium sonneborni</name>
    <dbReference type="NCBI Taxonomy" id="65129"/>
    <lineage>
        <taxon>Eukaryota</taxon>
        <taxon>Sar</taxon>
        <taxon>Alveolata</taxon>
        <taxon>Ciliophora</taxon>
        <taxon>Intramacronucleata</taxon>
        <taxon>Oligohymenophorea</taxon>
        <taxon>Peniculida</taxon>
        <taxon>Parameciidae</taxon>
        <taxon>Paramecium</taxon>
    </lineage>
</organism>
<keyword evidence="8" id="KW-1185">Reference proteome</keyword>
<keyword evidence="4" id="KW-0539">Nucleus</keyword>
<dbReference type="PANTHER" id="PTHR46621:SF1">
    <property type="entry name" value="SNRNA-ACTIVATING PROTEIN COMPLEX SUBUNIT 4"/>
    <property type="match status" value="1"/>
</dbReference>
<dbReference type="OrthoDB" id="299388at2759"/>
<dbReference type="InterPro" id="IPR051575">
    <property type="entry name" value="Myb-like_DNA-bd"/>
</dbReference>
<feature type="domain" description="Myb-like" evidence="5">
    <location>
        <begin position="65"/>
        <end position="115"/>
    </location>
</feature>
<dbReference type="Proteomes" id="UP000692954">
    <property type="component" value="Unassembled WGS sequence"/>
</dbReference>
<dbReference type="CDD" id="cd00167">
    <property type="entry name" value="SANT"/>
    <property type="match status" value="3"/>
</dbReference>
<sequence length="242" mass="28605">MDQIESRRISSIEKTQQRDRWTLEEDNLLRQTIKKCGTSWCQVAQSFPNRNPNSCIQRWKRLKGKNKKKKVKWTLSEDNLLSKLVQTQGKRWNEISKNFIGKTNKQCMERYNNSLNPNLNKNPFTAEEDEFIYQNYISIGSKWSQIALQLNGRTQNQVKNRFYSCILTSHLDVQNPYYTKLSSEQAKEILTKARQEHKGKLLLENVNLNKEFEQSQLNFMACDSQSFQVEDDDFYSNFHTLA</sequence>
<feature type="domain" description="Myb-like" evidence="5">
    <location>
        <begin position="13"/>
        <end position="63"/>
    </location>
</feature>
<dbReference type="PROSITE" id="PS51294">
    <property type="entry name" value="HTH_MYB"/>
    <property type="match status" value="3"/>
</dbReference>
<dbReference type="InterPro" id="IPR017930">
    <property type="entry name" value="Myb_dom"/>
</dbReference>
<dbReference type="Pfam" id="PF13921">
    <property type="entry name" value="Myb_DNA-bind_6"/>
    <property type="match status" value="2"/>
</dbReference>
<name>A0A8S1NHS2_9CILI</name>
<dbReference type="Pfam" id="PF00249">
    <property type="entry name" value="Myb_DNA-binding"/>
    <property type="match status" value="1"/>
</dbReference>
<feature type="domain" description="Myb-like" evidence="5">
    <location>
        <begin position="116"/>
        <end position="166"/>
    </location>
</feature>
<evidence type="ECO:0008006" key="9">
    <source>
        <dbReference type="Google" id="ProtNLM"/>
    </source>
</evidence>
<gene>
    <name evidence="7" type="ORF">PSON_ATCC_30995.1.T0570374</name>
</gene>
<evidence type="ECO:0000256" key="2">
    <source>
        <dbReference type="ARBA" id="ARBA00023125"/>
    </source>
</evidence>
<dbReference type="SMART" id="SM00717">
    <property type="entry name" value="SANT"/>
    <property type="match status" value="3"/>
</dbReference>
<dbReference type="GO" id="GO:0000978">
    <property type="term" value="F:RNA polymerase II cis-regulatory region sequence-specific DNA binding"/>
    <property type="evidence" value="ECO:0007669"/>
    <property type="project" value="TreeGrafter"/>
</dbReference>
<evidence type="ECO:0000259" key="5">
    <source>
        <dbReference type="PROSITE" id="PS50090"/>
    </source>
</evidence>